<dbReference type="RefSeq" id="WP_262842677.1">
    <property type="nucleotide sequence ID" value="NZ_JANZYP010000012.1"/>
</dbReference>
<evidence type="ECO:0000256" key="1">
    <source>
        <dbReference type="ARBA" id="ARBA00022527"/>
    </source>
</evidence>
<keyword evidence="1" id="KW-0808">Transferase</keyword>
<dbReference type="CDD" id="cd16936">
    <property type="entry name" value="HATPase_RsbW-like"/>
    <property type="match status" value="1"/>
</dbReference>
<evidence type="ECO:0000259" key="2">
    <source>
        <dbReference type="Pfam" id="PF13581"/>
    </source>
</evidence>
<dbReference type="InterPro" id="IPR050267">
    <property type="entry name" value="Anti-sigma-factor_SerPK"/>
</dbReference>
<keyword evidence="4" id="KW-1185">Reference proteome</keyword>
<gene>
    <name evidence="3" type="ORF">ACFO8L_04820</name>
</gene>
<keyword evidence="1" id="KW-0418">Kinase</keyword>
<organism evidence="3 4">
    <name type="scientific">Sphaerisporangium corydalis</name>
    <dbReference type="NCBI Taxonomy" id="1441875"/>
    <lineage>
        <taxon>Bacteria</taxon>
        <taxon>Bacillati</taxon>
        <taxon>Actinomycetota</taxon>
        <taxon>Actinomycetes</taxon>
        <taxon>Streptosporangiales</taxon>
        <taxon>Streptosporangiaceae</taxon>
        <taxon>Sphaerisporangium</taxon>
    </lineage>
</organism>
<name>A0ABV9E7X7_9ACTN</name>
<dbReference type="InterPro" id="IPR036890">
    <property type="entry name" value="HATPase_C_sf"/>
</dbReference>
<keyword evidence="3" id="KW-0547">Nucleotide-binding</keyword>
<feature type="domain" description="Histidine kinase/HSP90-like ATPase" evidence="2">
    <location>
        <begin position="3"/>
        <end position="92"/>
    </location>
</feature>
<protein>
    <submittedName>
        <fullName evidence="3">ATP-binding protein</fullName>
    </submittedName>
</protein>
<keyword evidence="1" id="KW-0723">Serine/threonine-protein kinase</keyword>
<dbReference type="PANTHER" id="PTHR35526:SF3">
    <property type="entry name" value="ANTI-SIGMA-F FACTOR RSBW"/>
    <property type="match status" value="1"/>
</dbReference>
<evidence type="ECO:0000313" key="4">
    <source>
        <dbReference type="Proteomes" id="UP001595891"/>
    </source>
</evidence>
<sequence length="96" mass="10206">MQDLVDDVVLVVGELLANAIVYGDPPIGLALSAEAHVLEARVTDLGPEVPRRLDLGVEGLHGRGLTIIEALSHECGVLQGTRAPGKAVWARWHLPT</sequence>
<dbReference type="GO" id="GO:0005524">
    <property type="term" value="F:ATP binding"/>
    <property type="evidence" value="ECO:0007669"/>
    <property type="project" value="UniProtKB-KW"/>
</dbReference>
<keyword evidence="3" id="KW-0067">ATP-binding</keyword>
<proteinExistence type="predicted"/>
<dbReference type="Gene3D" id="3.30.565.10">
    <property type="entry name" value="Histidine kinase-like ATPase, C-terminal domain"/>
    <property type="match status" value="1"/>
</dbReference>
<evidence type="ECO:0000313" key="3">
    <source>
        <dbReference type="EMBL" id="MFC4585378.1"/>
    </source>
</evidence>
<dbReference type="Pfam" id="PF13581">
    <property type="entry name" value="HATPase_c_2"/>
    <property type="match status" value="1"/>
</dbReference>
<reference evidence="4" key="1">
    <citation type="journal article" date="2019" name="Int. J. Syst. Evol. Microbiol.">
        <title>The Global Catalogue of Microorganisms (GCM) 10K type strain sequencing project: providing services to taxonomists for standard genome sequencing and annotation.</title>
        <authorList>
            <consortium name="The Broad Institute Genomics Platform"/>
            <consortium name="The Broad Institute Genome Sequencing Center for Infectious Disease"/>
            <person name="Wu L."/>
            <person name="Ma J."/>
        </authorList>
    </citation>
    <scope>NUCLEOTIDE SEQUENCE [LARGE SCALE GENOMIC DNA]</scope>
    <source>
        <strain evidence="4">CCUG 49560</strain>
    </source>
</reference>
<accession>A0ABV9E7X7</accession>
<dbReference type="InterPro" id="IPR003594">
    <property type="entry name" value="HATPase_dom"/>
</dbReference>
<dbReference type="Proteomes" id="UP001595891">
    <property type="component" value="Unassembled WGS sequence"/>
</dbReference>
<comment type="caution">
    <text evidence="3">The sequence shown here is derived from an EMBL/GenBank/DDBJ whole genome shotgun (WGS) entry which is preliminary data.</text>
</comment>
<dbReference type="EMBL" id="JBHSFN010000002">
    <property type="protein sequence ID" value="MFC4585378.1"/>
    <property type="molecule type" value="Genomic_DNA"/>
</dbReference>
<dbReference type="SUPFAM" id="SSF55874">
    <property type="entry name" value="ATPase domain of HSP90 chaperone/DNA topoisomerase II/histidine kinase"/>
    <property type="match status" value="1"/>
</dbReference>
<dbReference type="PANTHER" id="PTHR35526">
    <property type="entry name" value="ANTI-SIGMA-F FACTOR RSBW-RELATED"/>
    <property type="match status" value="1"/>
</dbReference>